<name>A0A9N8EDN4_9STRA</name>
<dbReference type="Proteomes" id="UP001153069">
    <property type="component" value="Unassembled WGS sequence"/>
</dbReference>
<dbReference type="Gene3D" id="2.40.10.10">
    <property type="entry name" value="Trypsin-like serine proteases"/>
    <property type="match status" value="2"/>
</dbReference>
<dbReference type="Pfam" id="PF13365">
    <property type="entry name" value="Trypsin_2"/>
    <property type="match status" value="1"/>
</dbReference>
<dbReference type="InterPro" id="IPR018114">
    <property type="entry name" value="TRYPSIN_HIS"/>
</dbReference>
<dbReference type="PANTHER" id="PTHR15462">
    <property type="entry name" value="SERINE PROTEASE"/>
    <property type="match status" value="1"/>
</dbReference>
<dbReference type="OrthoDB" id="10037376at2759"/>
<evidence type="ECO:0000256" key="1">
    <source>
        <dbReference type="ARBA" id="ARBA00007664"/>
    </source>
</evidence>
<dbReference type="EMBL" id="CAICTM010000849">
    <property type="protein sequence ID" value="CAB9517351.1"/>
    <property type="molecule type" value="Genomic_DNA"/>
</dbReference>
<keyword evidence="2 4" id="KW-0732">Signal</keyword>
<evidence type="ECO:0000256" key="2">
    <source>
        <dbReference type="ARBA" id="ARBA00022729"/>
    </source>
</evidence>
<evidence type="ECO:0000256" key="3">
    <source>
        <dbReference type="ARBA" id="ARBA00023026"/>
    </source>
</evidence>
<feature type="chain" id="PRO_5040301811" description="Peptidase S1 domain-containing protein" evidence="4">
    <location>
        <begin position="23"/>
        <end position="361"/>
    </location>
</feature>
<accession>A0A9N8EDN4</accession>
<feature type="signal peptide" evidence="4">
    <location>
        <begin position="1"/>
        <end position="22"/>
    </location>
</feature>
<evidence type="ECO:0000313" key="6">
    <source>
        <dbReference type="Proteomes" id="UP001153069"/>
    </source>
</evidence>
<dbReference type="GO" id="GO:0004252">
    <property type="term" value="F:serine-type endopeptidase activity"/>
    <property type="evidence" value="ECO:0007669"/>
    <property type="project" value="InterPro"/>
</dbReference>
<dbReference type="SUPFAM" id="SSF50494">
    <property type="entry name" value="Trypsin-like serine proteases"/>
    <property type="match status" value="1"/>
</dbReference>
<evidence type="ECO:0000313" key="5">
    <source>
        <dbReference type="EMBL" id="CAB9517351.1"/>
    </source>
</evidence>
<gene>
    <name evidence="5" type="ORF">SEMRO_850_G210750.1</name>
</gene>
<dbReference type="InterPro" id="IPR043504">
    <property type="entry name" value="Peptidase_S1_PA_chymotrypsin"/>
</dbReference>
<reference evidence="5" key="1">
    <citation type="submission" date="2020-06" db="EMBL/GenBank/DDBJ databases">
        <authorList>
            <consortium name="Plant Systems Biology data submission"/>
        </authorList>
    </citation>
    <scope>NUCLEOTIDE SEQUENCE</scope>
    <source>
        <strain evidence="5">D6</strain>
    </source>
</reference>
<dbReference type="PROSITE" id="PS00134">
    <property type="entry name" value="TRYPSIN_HIS"/>
    <property type="match status" value="1"/>
</dbReference>
<dbReference type="PANTHER" id="PTHR15462:SF19">
    <property type="entry name" value="PEPTIDASE S1 DOMAIN-CONTAINING PROTEIN"/>
    <property type="match status" value="1"/>
</dbReference>
<comment type="similarity">
    <text evidence="1">Belongs to the peptidase S1 family.</text>
</comment>
<dbReference type="InterPro" id="IPR009003">
    <property type="entry name" value="Peptidase_S1_PA"/>
</dbReference>
<sequence length="361" mass="38917">MFYSQWLLGLAVIAATFAPSLGMDHDAQELIDYWTLAMDNSSEPIELLPEPTSNLRGRSLQTVPVPIGIDDWPPLGFAPGKVSKASGRLWMNDGAGTKSFCTGTAILCGKPGRSLILTAAHCLHSSGEVWFMPGSDDGGTDKTVVGPDPNARPTCSDDPYGCWKPNAAYIDSRFFSATGRAKQNYDYAILVVEDVGRHEEGRENSDPDLDNAVPAMEVDFTNEIRPTYWVGNPGVNDPHQKYCAGSTSFLAGLSQYGVVPCDLTQGASGGPAIADGNSKIYSVISKGTTLGPTHGDLEGQTLLRGPKLARNSLSCLAYEANKQDLPDSYTLRTVDYENDHDGKPCLSREYTWGSWGDPVQL</sequence>
<organism evidence="5 6">
    <name type="scientific">Seminavis robusta</name>
    <dbReference type="NCBI Taxonomy" id="568900"/>
    <lineage>
        <taxon>Eukaryota</taxon>
        <taxon>Sar</taxon>
        <taxon>Stramenopiles</taxon>
        <taxon>Ochrophyta</taxon>
        <taxon>Bacillariophyta</taxon>
        <taxon>Bacillariophyceae</taxon>
        <taxon>Bacillariophycidae</taxon>
        <taxon>Naviculales</taxon>
        <taxon>Naviculaceae</taxon>
        <taxon>Seminavis</taxon>
    </lineage>
</organism>
<dbReference type="InterPro" id="IPR050966">
    <property type="entry name" value="Glutamyl_endopeptidase"/>
</dbReference>
<comment type="caution">
    <text evidence="5">The sequence shown here is derived from an EMBL/GenBank/DDBJ whole genome shotgun (WGS) entry which is preliminary data.</text>
</comment>
<dbReference type="GO" id="GO:0006508">
    <property type="term" value="P:proteolysis"/>
    <property type="evidence" value="ECO:0007669"/>
    <property type="project" value="InterPro"/>
</dbReference>
<keyword evidence="3" id="KW-0843">Virulence</keyword>
<evidence type="ECO:0008006" key="7">
    <source>
        <dbReference type="Google" id="ProtNLM"/>
    </source>
</evidence>
<dbReference type="AlphaFoldDB" id="A0A9N8EDN4"/>
<keyword evidence="6" id="KW-1185">Reference proteome</keyword>
<proteinExistence type="inferred from homology"/>
<protein>
    <recommendedName>
        <fullName evidence="7">Peptidase S1 domain-containing protein</fullName>
    </recommendedName>
</protein>
<evidence type="ECO:0000256" key="4">
    <source>
        <dbReference type="SAM" id="SignalP"/>
    </source>
</evidence>